<comment type="caution">
    <text evidence="2">The sequence shown here is derived from an EMBL/GenBank/DDBJ whole genome shotgun (WGS) entry which is preliminary data.</text>
</comment>
<feature type="coiled-coil region" evidence="1">
    <location>
        <begin position="7"/>
        <end position="86"/>
    </location>
</feature>
<protein>
    <submittedName>
        <fullName evidence="2">Uncharacterized protein</fullName>
    </submittedName>
</protein>
<sequence>MSINDIIAEKRKNVEEIETKIAQLNRKLSFSTLSEEKKKIMEEITKLEKQKRESEYELQKLQNERLNELAEQLRKRREQEKQEERLSTVLPPVEEFTLRVCFKCTEKTNCEAFLTKNRQKMLPCILSELLNH</sequence>
<evidence type="ECO:0000256" key="1">
    <source>
        <dbReference type="SAM" id="Coils"/>
    </source>
</evidence>
<name>A0A7J3M226_ARCFL</name>
<keyword evidence="1" id="KW-0175">Coiled coil</keyword>
<dbReference type="AlphaFoldDB" id="A0A7J3M226"/>
<reference evidence="2" key="1">
    <citation type="journal article" date="2020" name="mSystems">
        <title>Genome- and Community-Level Interaction Insights into Carbon Utilization and Element Cycling Functions of Hydrothermarchaeota in Hydrothermal Sediment.</title>
        <authorList>
            <person name="Zhou Z."/>
            <person name="Liu Y."/>
            <person name="Xu W."/>
            <person name="Pan J."/>
            <person name="Luo Z.H."/>
            <person name="Li M."/>
        </authorList>
    </citation>
    <scope>NUCLEOTIDE SEQUENCE [LARGE SCALE GENOMIC DNA]</scope>
    <source>
        <strain evidence="2">SpSt-587</strain>
    </source>
</reference>
<dbReference type="EMBL" id="DSYZ01000042">
    <property type="protein sequence ID" value="HGT82440.1"/>
    <property type="molecule type" value="Genomic_DNA"/>
</dbReference>
<proteinExistence type="predicted"/>
<organism evidence="2">
    <name type="scientific">Archaeoglobus fulgidus</name>
    <dbReference type="NCBI Taxonomy" id="2234"/>
    <lineage>
        <taxon>Archaea</taxon>
        <taxon>Methanobacteriati</taxon>
        <taxon>Methanobacteriota</taxon>
        <taxon>Archaeoglobi</taxon>
        <taxon>Archaeoglobales</taxon>
        <taxon>Archaeoglobaceae</taxon>
        <taxon>Archaeoglobus</taxon>
    </lineage>
</organism>
<gene>
    <name evidence="2" type="ORF">ENT52_01765</name>
</gene>
<accession>A0A7J3M226</accession>
<evidence type="ECO:0000313" key="2">
    <source>
        <dbReference type="EMBL" id="HGT82440.1"/>
    </source>
</evidence>